<evidence type="ECO:0000256" key="1">
    <source>
        <dbReference type="SAM" id="MobiDB-lite"/>
    </source>
</evidence>
<dbReference type="Proteomes" id="UP000198362">
    <property type="component" value="Unassembled WGS sequence"/>
</dbReference>
<organism evidence="3 4">
    <name type="scientific">Asanoa hainanensis</name>
    <dbReference type="NCBI Taxonomy" id="560556"/>
    <lineage>
        <taxon>Bacteria</taxon>
        <taxon>Bacillati</taxon>
        <taxon>Actinomycetota</taxon>
        <taxon>Actinomycetes</taxon>
        <taxon>Micromonosporales</taxon>
        <taxon>Micromonosporaceae</taxon>
        <taxon>Asanoa</taxon>
    </lineage>
</organism>
<accession>A0A239HSG1</accession>
<gene>
    <name evidence="3" type="ORF">SAMN05421812_10211</name>
</gene>
<feature type="domain" description="DUF3152" evidence="2">
    <location>
        <begin position="58"/>
        <end position="231"/>
    </location>
</feature>
<dbReference type="EMBL" id="FZPH01000002">
    <property type="protein sequence ID" value="SNS84252.1"/>
    <property type="molecule type" value="Genomic_DNA"/>
</dbReference>
<name>A0A239HSG1_9ACTN</name>
<feature type="compositionally biased region" description="Low complexity" evidence="1">
    <location>
        <begin position="24"/>
        <end position="44"/>
    </location>
</feature>
<evidence type="ECO:0000313" key="3">
    <source>
        <dbReference type="EMBL" id="SNS84252.1"/>
    </source>
</evidence>
<feature type="region of interest" description="Disordered" evidence="1">
    <location>
        <begin position="19"/>
        <end position="72"/>
    </location>
</feature>
<protein>
    <recommendedName>
        <fullName evidence="2">DUF3152 domain-containing protein</fullName>
    </recommendedName>
</protein>
<keyword evidence="4" id="KW-1185">Reference proteome</keyword>
<evidence type="ECO:0000313" key="4">
    <source>
        <dbReference type="Proteomes" id="UP000198362"/>
    </source>
</evidence>
<reference evidence="3 4" key="1">
    <citation type="submission" date="2017-06" db="EMBL/GenBank/DDBJ databases">
        <authorList>
            <person name="Kim H.J."/>
            <person name="Triplett B.A."/>
        </authorList>
    </citation>
    <scope>NUCLEOTIDE SEQUENCE [LARGE SCALE GENOMIC DNA]</scope>
    <source>
        <strain evidence="3 4">CGMCC 4.5593</strain>
    </source>
</reference>
<dbReference type="InterPro" id="IPR022603">
    <property type="entry name" value="DUF3152"/>
</dbReference>
<feature type="compositionally biased region" description="Polar residues" evidence="1">
    <location>
        <begin position="63"/>
        <end position="72"/>
    </location>
</feature>
<dbReference type="RefSeq" id="WP_245870648.1">
    <property type="nucleotide sequence ID" value="NZ_FZPH01000002.1"/>
</dbReference>
<proteinExistence type="predicted"/>
<dbReference type="Pfam" id="PF11350">
    <property type="entry name" value="DUF3152"/>
    <property type="match status" value="1"/>
</dbReference>
<sequence length="253" mass="26753">MVGIGLMIFGLPLRAGQTDSAAQSLPSSPAGTGSPSASASVTPTKAPPPVYRLKGTPPRRGENTFSYGQTTGKVAGTSGTLRRYRIAVENGSKEDIEAFGDQVDAALSDKRSWIASGKLRLQRVAEGEDYSFTVYLATAGTSHDMCARGGTNTNVDGEPYTSCRTVGKVIINLDRWNTSVPEFIGAKIPLSVYRTYVANHETGHELGNHHVSCPGQGKPAPVMMTQTLGLNGCKPNPFPYVNGKLNTGPPANQ</sequence>
<dbReference type="SUPFAM" id="SSF55486">
    <property type="entry name" value="Metalloproteases ('zincins'), catalytic domain"/>
    <property type="match status" value="1"/>
</dbReference>
<evidence type="ECO:0000259" key="2">
    <source>
        <dbReference type="Pfam" id="PF11350"/>
    </source>
</evidence>
<dbReference type="AlphaFoldDB" id="A0A239HSG1"/>